<sequence>MTRTVRIPNSNFTQPGMPIVRTFADRIRDLPNLTSWFNGLPATVVRDPDDRLVTWRDRSPDIRKSSAGRRG</sequence>
<evidence type="ECO:0000313" key="2">
    <source>
        <dbReference type="Proteomes" id="UP000585507"/>
    </source>
</evidence>
<reference evidence="1 2" key="1">
    <citation type="submission" date="2020-08" db="EMBL/GenBank/DDBJ databases">
        <title>Genomic Encyclopedia of Type Strains, Phase IV (KMG-V): Genome sequencing to study the core and pangenomes of soil and plant-associated prokaryotes.</title>
        <authorList>
            <person name="Whitman W."/>
        </authorList>
    </citation>
    <scope>NUCLEOTIDE SEQUENCE [LARGE SCALE GENOMIC DNA]</scope>
    <source>
        <strain evidence="1 2">SEMIA 4084</strain>
    </source>
</reference>
<proteinExistence type="predicted"/>
<keyword evidence="2" id="KW-1185">Reference proteome</keyword>
<comment type="caution">
    <text evidence="1">The sequence shown here is derived from an EMBL/GenBank/DDBJ whole genome shotgun (WGS) entry which is preliminary data.</text>
</comment>
<dbReference type="Proteomes" id="UP000585507">
    <property type="component" value="Unassembled WGS sequence"/>
</dbReference>
<protein>
    <submittedName>
        <fullName evidence="1">Uncharacterized protein</fullName>
    </submittedName>
</protein>
<organism evidence="1 2">
    <name type="scientific">Rhizobium giardinii</name>
    <dbReference type="NCBI Taxonomy" id="56731"/>
    <lineage>
        <taxon>Bacteria</taxon>
        <taxon>Pseudomonadati</taxon>
        <taxon>Pseudomonadota</taxon>
        <taxon>Alphaproteobacteria</taxon>
        <taxon>Hyphomicrobiales</taxon>
        <taxon>Rhizobiaceae</taxon>
        <taxon>Rhizobium/Agrobacterium group</taxon>
        <taxon>Rhizobium</taxon>
    </lineage>
</organism>
<accession>A0A7W8UCM9</accession>
<gene>
    <name evidence="1" type="ORF">GGD55_003641</name>
</gene>
<evidence type="ECO:0000313" key="1">
    <source>
        <dbReference type="EMBL" id="MBB5536926.1"/>
    </source>
</evidence>
<dbReference type="EMBL" id="JACHBK010000008">
    <property type="protein sequence ID" value="MBB5536926.1"/>
    <property type="molecule type" value="Genomic_DNA"/>
</dbReference>
<dbReference type="AlphaFoldDB" id="A0A7W8UCM9"/>
<name>A0A7W8UCM9_9HYPH</name>